<evidence type="ECO:0000256" key="11">
    <source>
        <dbReference type="SAM" id="MobiDB-lite"/>
    </source>
</evidence>
<dbReference type="Pfam" id="PF00332">
    <property type="entry name" value="Glyco_hydro_17"/>
    <property type="match status" value="1"/>
</dbReference>
<keyword evidence="9" id="KW-0961">Cell wall biogenesis/degradation</keyword>
<keyword evidence="8" id="KW-0326">Glycosidase</keyword>
<feature type="compositionally biased region" description="Low complexity" evidence="11">
    <location>
        <begin position="128"/>
        <end position="138"/>
    </location>
</feature>
<dbReference type="PANTHER" id="PTHR16631">
    <property type="entry name" value="GLUCAN 1,3-BETA-GLUCOSIDASE"/>
    <property type="match status" value="1"/>
</dbReference>
<evidence type="ECO:0000256" key="5">
    <source>
        <dbReference type="ARBA" id="ARBA00022729"/>
    </source>
</evidence>
<dbReference type="InterPro" id="IPR000490">
    <property type="entry name" value="Glyco_hydro_17"/>
</dbReference>
<name>A0A9P8UGT9_9PEZI</name>
<evidence type="ECO:0000256" key="1">
    <source>
        <dbReference type="ARBA" id="ARBA00004191"/>
    </source>
</evidence>
<dbReference type="GO" id="GO:0009986">
    <property type="term" value="C:cell surface"/>
    <property type="evidence" value="ECO:0007669"/>
    <property type="project" value="TreeGrafter"/>
</dbReference>
<organism evidence="13 14">
    <name type="scientific">Truncatella angustata</name>
    <dbReference type="NCBI Taxonomy" id="152316"/>
    <lineage>
        <taxon>Eukaryota</taxon>
        <taxon>Fungi</taxon>
        <taxon>Dikarya</taxon>
        <taxon>Ascomycota</taxon>
        <taxon>Pezizomycotina</taxon>
        <taxon>Sordariomycetes</taxon>
        <taxon>Xylariomycetidae</taxon>
        <taxon>Amphisphaeriales</taxon>
        <taxon>Sporocadaceae</taxon>
        <taxon>Truncatella</taxon>
    </lineage>
</organism>
<reference evidence="13" key="1">
    <citation type="journal article" date="2021" name="Nat. Commun.">
        <title>Genetic determinants of endophytism in the Arabidopsis root mycobiome.</title>
        <authorList>
            <person name="Mesny F."/>
            <person name="Miyauchi S."/>
            <person name="Thiergart T."/>
            <person name="Pickel B."/>
            <person name="Atanasova L."/>
            <person name="Karlsson M."/>
            <person name="Huettel B."/>
            <person name="Barry K.W."/>
            <person name="Haridas S."/>
            <person name="Chen C."/>
            <person name="Bauer D."/>
            <person name="Andreopoulos W."/>
            <person name="Pangilinan J."/>
            <person name="LaButti K."/>
            <person name="Riley R."/>
            <person name="Lipzen A."/>
            <person name="Clum A."/>
            <person name="Drula E."/>
            <person name="Henrissat B."/>
            <person name="Kohler A."/>
            <person name="Grigoriev I.V."/>
            <person name="Martin F.M."/>
            <person name="Hacquard S."/>
        </authorList>
    </citation>
    <scope>NUCLEOTIDE SEQUENCE</scope>
    <source>
        <strain evidence="13">MPI-SDFR-AT-0073</strain>
    </source>
</reference>
<keyword evidence="3" id="KW-0134">Cell wall</keyword>
<evidence type="ECO:0000256" key="10">
    <source>
        <dbReference type="RuleBase" id="RU004335"/>
    </source>
</evidence>
<comment type="subcellular location">
    <subcellularLocation>
        <location evidence="1">Secreted</location>
        <location evidence="1">Cell wall</location>
    </subcellularLocation>
</comment>
<keyword evidence="7" id="KW-0325">Glycoprotein</keyword>
<evidence type="ECO:0000256" key="6">
    <source>
        <dbReference type="ARBA" id="ARBA00022801"/>
    </source>
</evidence>
<proteinExistence type="inferred from homology"/>
<evidence type="ECO:0000256" key="12">
    <source>
        <dbReference type="SAM" id="SignalP"/>
    </source>
</evidence>
<gene>
    <name evidence="13" type="ORF">BKA67DRAFT_537916</name>
</gene>
<protein>
    <submittedName>
        <fullName evidence="13">Glycoside hydrolase superfamily</fullName>
    </submittedName>
</protein>
<accession>A0A9P8UGT9</accession>
<dbReference type="GO" id="GO:0005975">
    <property type="term" value="P:carbohydrate metabolic process"/>
    <property type="evidence" value="ECO:0007669"/>
    <property type="project" value="InterPro"/>
</dbReference>
<keyword evidence="5 12" id="KW-0732">Signal</keyword>
<keyword evidence="14" id="KW-1185">Reference proteome</keyword>
<evidence type="ECO:0000313" key="14">
    <source>
        <dbReference type="Proteomes" id="UP000758603"/>
    </source>
</evidence>
<dbReference type="EMBL" id="JAGPXC010000006">
    <property type="protein sequence ID" value="KAH6652072.1"/>
    <property type="molecule type" value="Genomic_DNA"/>
</dbReference>
<sequence length="429" mass="45155">MKVASLSLTALALLQLSAAEPNRRTVQQRYAHRRAFAPKRGQLTITDSSISSPTEVPEVVVYVNQFGKPIRTATEIVVIVPATTSSAILSSTLAYSTSVRASVVSAGTAAKPEATQDVSTPVAYATASSVSAPSSTPTKDSVSKDPQPSPSTATLAQPTSGDTNLHGITYSPYKGTGGCKSASEVDADFAVFAEDHGVVRLYGVDCNQVATAYAAAKKYGNKLFLGIFDISVVESAVSTIAAGVKNDWSIVDTVSVGNELVNNGAKTSAQVVAAINQARTALRSNGYQGPVVTVDTFVAAINHPELCNESDYCAVNVHPFFDPNTGADQAGSFVANQIKRIRSKLSDSSKRIVVTETGWPWKGEANGAAVPSLDNQAVAITSIQGSFSSNPADCIMFTAFNDPWKQADAGTFFAEQYWGMRGRYSAADR</sequence>
<dbReference type="Proteomes" id="UP000758603">
    <property type="component" value="Unassembled WGS sequence"/>
</dbReference>
<dbReference type="PANTHER" id="PTHR16631:SF14">
    <property type="entry name" value="FAMILY 17 GLUCOSIDASE SCW10-RELATED"/>
    <property type="match status" value="1"/>
</dbReference>
<dbReference type="OrthoDB" id="941679at2759"/>
<keyword evidence="4" id="KW-0964">Secreted</keyword>
<dbReference type="FunFam" id="3.20.20.80:FF:000111">
    <property type="entry name" value="Soluble cell wall protein"/>
    <property type="match status" value="1"/>
</dbReference>
<feature type="compositionally biased region" description="Polar residues" evidence="11">
    <location>
        <begin position="144"/>
        <end position="163"/>
    </location>
</feature>
<evidence type="ECO:0000313" key="13">
    <source>
        <dbReference type="EMBL" id="KAH6652072.1"/>
    </source>
</evidence>
<evidence type="ECO:0000256" key="3">
    <source>
        <dbReference type="ARBA" id="ARBA00022512"/>
    </source>
</evidence>
<evidence type="ECO:0000256" key="8">
    <source>
        <dbReference type="ARBA" id="ARBA00023295"/>
    </source>
</evidence>
<comment type="caution">
    <text evidence="13">The sequence shown here is derived from an EMBL/GenBank/DDBJ whole genome shotgun (WGS) entry which is preliminary data.</text>
</comment>
<dbReference type="SUPFAM" id="SSF51445">
    <property type="entry name" value="(Trans)glycosidases"/>
    <property type="match status" value="1"/>
</dbReference>
<dbReference type="GO" id="GO:0005576">
    <property type="term" value="C:extracellular region"/>
    <property type="evidence" value="ECO:0007669"/>
    <property type="project" value="UniProtKB-ARBA"/>
</dbReference>
<feature type="chain" id="PRO_5040315511" evidence="12">
    <location>
        <begin position="20"/>
        <end position="429"/>
    </location>
</feature>
<evidence type="ECO:0000256" key="7">
    <source>
        <dbReference type="ARBA" id="ARBA00023180"/>
    </source>
</evidence>
<dbReference type="InterPro" id="IPR050732">
    <property type="entry name" value="Beta-glucan_modifiers"/>
</dbReference>
<feature type="region of interest" description="Disordered" evidence="11">
    <location>
        <begin position="128"/>
        <end position="167"/>
    </location>
</feature>
<evidence type="ECO:0000256" key="2">
    <source>
        <dbReference type="ARBA" id="ARBA00008773"/>
    </source>
</evidence>
<keyword evidence="6 13" id="KW-0378">Hydrolase</keyword>
<feature type="signal peptide" evidence="12">
    <location>
        <begin position="1"/>
        <end position="19"/>
    </location>
</feature>
<dbReference type="GO" id="GO:0009277">
    <property type="term" value="C:fungal-type cell wall"/>
    <property type="evidence" value="ECO:0007669"/>
    <property type="project" value="TreeGrafter"/>
</dbReference>
<dbReference type="GeneID" id="70129295"/>
<dbReference type="InterPro" id="IPR017853">
    <property type="entry name" value="GH"/>
</dbReference>
<dbReference type="Gene3D" id="3.20.20.80">
    <property type="entry name" value="Glycosidases"/>
    <property type="match status" value="1"/>
</dbReference>
<dbReference type="GO" id="GO:0071555">
    <property type="term" value="P:cell wall organization"/>
    <property type="evidence" value="ECO:0007669"/>
    <property type="project" value="UniProtKB-KW"/>
</dbReference>
<dbReference type="AlphaFoldDB" id="A0A9P8UGT9"/>
<dbReference type="RefSeq" id="XP_045956350.1">
    <property type="nucleotide sequence ID" value="XM_046100403.1"/>
</dbReference>
<evidence type="ECO:0000256" key="9">
    <source>
        <dbReference type="ARBA" id="ARBA00023316"/>
    </source>
</evidence>
<dbReference type="GO" id="GO:0042973">
    <property type="term" value="F:glucan endo-1,3-beta-D-glucosidase activity"/>
    <property type="evidence" value="ECO:0007669"/>
    <property type="project" value="TreeGrafter"/>
</dbReference>
<evidence type="ECO:0000256" key="4">
    <source>
        <dbReference type="ARBA" id="ARBA00022525"/>
    </source>
</evidence>
<comment type="similarity">
    <text evidence="2 10">Belongs to the glycosyl hydrolase 17 family.</text>
</comment>